<proteinExistence type="predicted"/>
<feature type="non-terminal residue" evidence="2">
    <location>
        <position position="1"/>
    </location>
</feature>
<dbReference type="SUPFAM" id="SSF53098">
    <property type="entry name" value="Ribonuclease H-like"/>
    <property type="match status" value="1"/>
</dbReference>
<dbReference type="PANTHER" id="PTHR48475">
    <property type="entry name" value="RIBONUCLEASE H"/>
    <property type="match status" value="1"/>
</dbReference>
<dbReference type="Gene3D" id="3.30.420.10">
    <property type="entry name" value="Ribonuclease H-like superfamily/Ribonuclease H"/>
    <property type="match status" value="1"/>
</dbReference>
<dbReference type="InterPro" id="IPR012337">
    <property type="entry name" value="RNaseH-like_sf"/>
</dbReference>
<dbReference type="InterPro" id="IPR002156">
    <property type="entry name" value="RNaseH_domain"/>
</dbReference>
<dbReference type="FunFam" id="3.30.420.10:FF:000076">
    <property type="entry name" value="RBR-type E3 ubiquitin transferase"/>
    <property type="match status" value="1"/>
</dbReference>
<dbReference type="PROSITE" id="PS50879">
    <property type="entry name" value="RNASE_H_1"/>
    <property type="match status" value="1"/>
</dbReference>
<dbReference type="GO" id="GO:0003676">
    <property type="term" value="F:nucleic acid binding"/>
    <property type="evidence" value="ECO:0007669"/>
    <property type="project" value="InterPro"/>
</dbReference>
<reference evidence="2" key="1">
    <citation type="journal article" date="2014" name="Front. Microbiol.">
        <title>High frequency of phylogenetically diverse reductive dehalogenase-homologous genes in deep subseafloor sedimentary metagenomes.</title>
        <authorList>
            <person name="Kawai M."/>
            <person name="Futagami T."/>
            <person name="Toyoda A."/>
            <person name="Takaki Y."/>
            <person name="Nishi S."/>
            <person name="Hori S."/>
            <person name="Arai W."/>
            <person name="Tsubouchi T."/>
            <person name="Morono Y."/>
            <person name="Uchiyama I."/>
            <person name="Ito T."/>
            <person name="Fujiyama A."/>
            <person name="Inagaki F."/>
            <person name="Takami H."/>
        </authorList>
    </citation>
    <scope>NUCLEOTIDE SEQUENCE</scope>
    <source>
        <strain evidence="2">Expedition CK06-06</strain>
    </source>
</reference>
<dbReference type="CDD" id="cd09279">
    <property type="entry name" value="RNase_HI_like"/>
    <property type="match status" value="1"/>
</dbReference>
<dbReference type="AlphaFoldDB" id="X0YSW1"/>
<comment type="caution">
    <text evidence="2">The sequence shown here is derived from an EMBL/GenBank/DDBJ whole genome shotgun (WGS) entry which is preliminary data.</text>
</comment>
<evidence type="ECO:0000313" key="2">
    <source>
        <dbReference type="EMBL" id="GAG59315.1"/>
    </source>
</evidence>
<dbReference type="GO" id="GO:0004523">
    <property type="term" value="F:RNA-DNA hybrid ribonuclease activity"/>
    <property type="evidence" value="ECO:0007669"/>
    <property type="project" value="InterPro"/>
</dbReference>
<feature type="domain" description="RNase H type-1" evidence="1">
    <location>
        <begin position="7"/>
        <end position="138"/>
    </location>
</feature>
<accession>X0YSW1</accession>
<dbReference type="EMBL" id="BART01004974">
    <property type="protein sequence ID" value="GAG59315.1"/>
    <property type="molecule type" value="Genomic_DNA"/>
</dbReference>
<dbReference type="Pfam" id="PF13456">
    <property type="entry name" value="RVT_3"/>
    <property type="match status" value="1"/>
</dbReference>
<gene>
    <name evidence="2" type="ORF">S01H4_11964</name>
</gene>
<sequence>ESTKKMKMKRVVIYADGASLGNPGPSAIGATIKDEQGKLLARISQRIGRATNNQAEYRAIIAALEKAINLGAKHVKVNSDSELVVRQINGKYRVKKATLKPLYQEVKKLQSLLESFTITHISRWQNTEADNLANKALKIV</sequence>
<organism evidence="2">
    <name type="scientific">marine sediment metagenome</name>
    <dbReference type="NCBI Taxonomy" id="412755"/>
    <lineage>
        <taxon>unclassified sequences</taxon>
        <taxon>metagenomes</taxon>
        <taxon>ecological metagenomes</taxon>
    </lineage>
</organism>
<dbReference type="InterPro" id="IPR036397">
    <property type="entry name" value="RNaseH_sf"/>
</dbReference>
<name>X0YSW1_9ZZZZ</name>
<protein>
    <recommendedName>
        <fullName evidence="1">RNase H type-1 domain-containing protein</fullName>
    </recommendedName>
</protein>
<evidence type="ECO:0000259" key="1">
    <source>
        <dbReference type="PROSITE" id="PS50879"/>
    </source>
</evidence>
<dbReference type="PANTHER" id="PTHR48475:SF1">
    <property type="entry name" value="RNASE H TYPE-1 DOMAIN-CONTAINING PROTEIN"/>
    <property type="match status" value="1"/>
</dbReference>